<accession>A0ABT1A4V7</accession>
<sequence length="325" mass="35754">MAERSKGGLGRGLAALIPTGPSASAVDLAPRPAGSFDRAVSRSVALAEPSPELEPMPAGAAEYREIRVGSVQPNPKQPRTAFDEEALAELEHSIREFGLLQPIVVRETAPGSYQLVMGERRWRAAQRAELDRIPAIVRRTGDDAMLRDALLENIHRVQLNPLDEAAAYEQLLAEFGVTHTELADRIGRSRPVVTNTIRLLKLPVSVQRRVAAGVLSAGHARALLGLEDAGQQEDLATRIVAEGMSVRATEEAVVLLRKQEPARARPTRRRTSLTPDMESLAERWSDTFETRVKVEFGQRKGRIVVEFGSAEDFERIAKLIDRREG</sequence>
<dbReference type="Gene3D" id="3.90.1530.30">
    <property type="match status" value="1"/>
</dbReference>
<evidence type="ECO:0000256" key="2">
    <source>
        <dbReference type="ARBA" id="ARBA00022829"/>
    </source>
</evidence>
<proteinExistence type="inferred from homology"/>
<dbReference type="InterPro" id="IPR004437">
    <property type="entry name" value="ParB/RepB/Spo0J"/>
</dbReference>
<dbReference type="Gene3D" id="1.10.10.2830">
    <property type="match status" value="1"/>
</dbReference>
<dbReference type="InterPro" id="IPR050336">
    <property type="entry name" value="Chromosome_partition/occlusion"/>
</dbReference>
<dbReference type="RefSeq" id="WP_252441696.1">
    <property type="nucleotide sequence ID" value="NZ_JAGSOV010000049.1"/>
</dbReference>
<dbReference type="SMART" id="SM00470">
    <property type="entry name" value="ParB"/>
    <property type="match status" value="1"/>
</dbReference>
<reference evidence="4" key="1">
    <citation type="submission" date="2021-04" db="EMBL/GenBank/DDBJ databases">
        <title>Pseudonocardia sp. nov., isolated from sandy soil of mangrove forest.</title>
        <authorList>
            <person name="Zan Z."/>
            <person name="Huang R."/>
            <person name="Liu W."/>
        </authorList>
    </citation>
    <scope>NUCLEOTIDE SEQUENCE</scope>
    <source>
        <strain evidence="4">S2-4</strain>
    </source>
</reference>
<name>A0ABT1A4V7_9PSEU</name>
<dbReference type="InterPro" id="IPR036086">
    <property type="entry name" value="ParB/Sulfiredoxin_sf"/>
</dbReference>
<gene>
    <name evidence="4" type="ORF">KDL28_23610</name>
</gene>
<dbReference type="PANTHER" id="PTHR33375">
    <property type="entry name" value="CHROMOSOME-PARTITIONING PROTEIN PARB-RELATED"/>
    <property type="match status" value="1"/>
</dbReference>
<organism evidence="4 5">
    <name type="scientific">Pseudonocardia humida</name>
    <dbReference type="NCBI Taxonomy" id="2800819"/>
    <lineage>
        <taxon>Bacteria</taxon>
        <taxon>Bacillati</taxon>
        <taxon>Actinomycetota</taxon>
        <taxon>Actinomycetes</taxon>
        <taxon>Pseudonocardiales</taxon>
        <taxon>Pseudonocardiaceae</taxon>
        <taxon>Pseudonocardia</taxon>
    </lineage>
</organism>
<dbReference type="InterPro" id="IPR041468">
    <property type="entry name" value="HTH_ParB/Spo0J"/>
</dbReference>
<keyword evidence="5" id="KW-1185">Reference proteome</keyword>
<dbReference type="CDD" id="cd16393">
    <property type="entry name" value="SPO0J_N"/>
    <property type="match status" value="1"/>
</dbReference>
<keyword evidence="2" id="KW-0159">Chromosome partition</keyword>
<feature type="domain" description="ParB-like N-terminal" evidence="3">
    <location>
        <begin position="64"/>
        <end position="154"/>
    </location>
</feature>
<dbReference type="Pfam" id="PF02195">
    <property type="entry name" value="ParB_N"/>
    <property type="match status" value="1"/>
</dbReference>
<evidence type="ECO:0000256" key="1">
    <source>
        <dbReference type="ARBA" id="ARBA00006295"/>
    </source>
</evidence>
<dbReference type="PANTHER" id="PTHR33375:SF1">
    <property type="entry name" value="CHROMOSOME-PARTITIONING PROTEIN PARB-RELATED"/>
    <property type="match status" value="1"/>
</dbReference>
<evidence type="ECO:0000313" key="5">
    <source>
        <dbReference type="Proteomes" id="UP001165283"/>
    </source>
</evidence>
<dbReference type="SUPFAM" id="SSF110849">
    <property type="entry name" value="ParB/Sulfiredoxin"/>
    <property type="match status" value="1"/>
</dbReference>
<evidence type="ECO:0000313" key="4">
    <source>
        <dbReference type="EMBL" id="MCO1658052.1"/>
    </source>
</evidence>
<comment type="caution">
    <text evidence="4">The sequence shown here is derived from an EMBL/GenBank/DDBJ whole genome shotgun (WGS) entry which is preliminary data.</text>
</comment>
<comment type="similarity">
    <text evidence="1">Belongs to the ParB family.</text>
</comment>
<dbReference type="SUPFAM" id="SSF109709">
    <property type="entry name" value="KorB DNA-binding domain-like"/>
    <property type="match status" value="1"/>
</dbReference>
<dbReference type="Pfam" id="PF17762">
    <property type="entry name" value="HTH_ParB"/>
    <property type="match status" value="1"/>
</dbReference>
<dbReference type="Proteomes" id="UP001165283">
    <property type="component" value="Unassembled WGS sequence"/>
</dbReference>
<dbReference type="InterPro" id="IPR003115">
    <property type="entry name" value="ParB_N"/>
</dbReference>
<dbReference type="NCBIfam" id="TIGR00180">
    <property type="entry name" value="parB_part"/>
    <property type="match status" value="1"/>
</dbReference>
<protein>
    <submittedName>
        <fullName evidence="4">ParB/RepB/Spo0J family partition protein</fullName>
    </submittedName>
</protein>
<dbReference type="EMBL" id="JAGSOV010000049">
    <property type="protein sequence ID" value="MCO1658052.1"/>
    <property type="molecule type" value="Genomic_DNA"/>
</dbReference>
<evidence type="ECO:0000259" key="3">
    <source>
        <dbReference type="SMART" id="SM00470"/>
    </source>
</evidence>